<dbReference type="AlphaFoldDB" id="A0A0E3ZYL6"/>
<dbReference type="PATRIC" id="fig|1379870.5.peg.4613"/>
<dbReference type="HOGENOM" id="CLU_091688_2_0_10"/>
<name>A0A0E3ZYL6_9BACT</name>
<organism evidence="6 7">
    <name type="scientific">Spirosoma radiotolerans</name>
    <dbReference type="NCBI Taxonomy" id="1379870"/>
    <lineage>
        <taxon>Bacteria</taxon>
        <taxon>Pseudomonadati</taxon>
        <taxon>Bacteroidota</taxon>
        <taxon>Cytophagia</taxon>
        <taxon>Cytophagales</taxon>
        <taxon>Cytophagaceae</taxon>
        <taxon>Spirosoma</taxon>
    </lineage>
</organism>
<dbReference type="Proteomes" id="UP000033054">
    <property type="component" value="Chromosome"/>
</dbReference>
<accession>A0A0E3ZYL6</accession>
<protein>
    <submittedName>
        <fullName evidence="6">TetR family transcriptional regulator</fullName>
    </submittedName>
</protein>
<evidence type="ECO:0000259" key="5">
    <source>
        <dbReference type="PROSITE" id="PS50977"/>
    </source>
</evidence>
<dbReference type="Pfam" id="PF00440">
    <property type="entry name" value="TetR_N"/>
    <property type="match status" value="1"/>
</dbReference>
<dbReference type="GO" id="GO:0003700">
    <property type="term" value="F:DNA-binding transcription factor activity"/>
    <property type="evidence" value="ECO:0007669"/>
    <property type="project" value="TreeGrafter"/>
</dbReference>
<sequence length="222" mass="25144">MEKIRRNRAETTQRIVNALEDVLAEQGLEGARINQIAEKAGISKVLIYRYFGGLDGLMEYYVRMGRMFPQFTPAMLDQIRPIHHDDLAKVWYRQAIQMFRYMRTSKAAREVLKANVVENDPTADVISKAQDDELMRLVNQLSFIEGPDIQAVSAVMLGALSYLTIQAQNNHTMVGIDLRSEQGWQRIEGAVKVIYLALNKMAVDSQAVKLSAQTKAQPASQW</sequence>
<dbReference type="OrthoDB" id="836882at2"/>
<keyword evidence="2 4" id="KW-0238">DNA-binding</keyword>
<gene>
    <name evidence="6" type="ORF">SD10_21375</name>
</gene>
<dbReference type="PRINTS" id="PR00455">
    <property type="entry name" value="HTHTETR"/>
</dbReference>
<feature type="domain" description="HTH tetR-type" evidence="5">
    <location>
        <begin position="9"/>
        <end position="69"/>
    </location>
</feature>
<dbReference type="PROSITE" id="PS50977">
    <property type="entry name" value="HTH_TETR_2"/>
    <property type="match status" value="1"/>
</dbReference>
<evidence type="ECO:0000256" key="2">
    <source>
        <dbReference type="ARBA" id="ARBA00023125"/>
    </source>
</evidence>
<dbReference type="InterPro" id="IPR050109">
    <property type="entry name" value="HTH-type_TetR-like_transc_reg"/>
</dbReference>
<dbReference type="EMBL" id="CP010429">
    <property type="protein sequence ID" value="AKD57063.1"/>
    <property type="molecule type" value="Genomic_DNA"/>
</dbReference>
<dbReference type="KEGG" id="srd:SD10_21375"/>
<dbReference type="InterPro" id="IPR009057">
    <property type="entry name" value="Homeodomain-like_sf"/>
</dbReference>
<feature type="DNA-binding region" description="H-T-H motif" evidence="4">
    <location>
        <begin position="32"/>
        <end position="51"/>
    </location>
</feature>
<dbReference type="SUPFAM" id="SSF46689">
    <property type="entry name" value="Homeodomain-like"/>
    <property type="match status" value="1"/>
</dbReference>
<keyword evidence="1" id="KW-0805">Transcription regulation</keyword>
<dbReference type="Gene3D" id="1.10.357.10">
    <property type="entry name" value="Tetracycline Repressor, domain 2"/>
    <property type="match status" value="1"/>
</dbReference>
<reference evidence="6 7" key="1">
    <citation type="journal article" date="2014" name="Curr. Microbiol.">
        <title>Spirosoma radiotolerans sp. nov., a gamma-radiation-resistant bacterium isolated from gamma ray-irradiated soil.</title>
        <authorList>
            <person name="Lee J.J."/>
            <person name="Srinivasan S."/>
            <person name="Lim S."/>
            <person name="Joe M."/>
            <person name="Im S."/>
            <person name="Bae S.I."/>
            <person name="Park K.R."/>
            <person name="Han J.H."/>
            <person name="Park S.H."/>
            <person name="Joo B.M."/>
            <person name="Park S.J."/>
            <person name="Kim M.K."/>
        </authorList>
    </citation>
    <scope>NUCLEOTIDE SEQUENCE [LARGE SCALE GENOMIC DNA]</scope>
    <source>
        <strain evidence="6 7">DG5A</strain>
    </source>
</reference>
<evidence type="ECO:0000256" key="1">
    <source>
        <dbReference type="ARBA" id="ARBA00023015"/>
    </source>
</evidence>
<dbReference type="PANTHER" id="PTHR30055">
    <property type="entry name" value="HTH-TYPE TRANSCRIPTIONAL REGULATOR RUTR"/>
    <property type="match status" value="1"/>
</dbReference>
<dbReference type="InterPro" id="IPR001647">
    <property type="entry name" value="HTH_TetR"/>
</dbReference>
<evidence type="ECO:0000256" key="4">
    <source>
        <dbReference type="PROSITE-ProRule" id="PRU00335"/>
    </source>
</evidence>
<dbReference type="STRING" id="1379870.SD10_21375"/>
<dbReference type="GO" id="GO:0000976">
    <property type="term" value="F:transcription cis-regulatory region binding"/>
    <property type="evidence" value="ECO:0007669"/>
    <property type="project" value="TreeGrafter"/>
</dbReference>
<keyword evidence="3" id="KW-0804">Transcription</keyword>
<keyword evidence="7" id="KW-1185">Reference proteome</keyword>
<evidence type="ECO:0000313" key="6">
    <source>
        <dbReference type="EMBL" id="AKD57063.1"/>
    </source>
</evidence>
<evidence type="ECO:0000256" key="3">
    <source>
        <dbReference type="ARBA" id="ARBA00023163"/>
    </source>
</evidence>
<dbReference type="RefSeq" id="WP_046576599.1">
    <property type="nucleotide sequence ID" value="NZ_CP010429.1"/>
</dbReference>
<evidence type="ECO:0000313" key="7">
    <source>
        <dbReference type="Proteomes" id="UP000033054"/>
    </source>
</evidence>
<dbReference type="PANTHER" id="PTHR30055:SF234">
    <property type="entry name" value="HTH-TYPE TRANSCRIPTIONAL REGULATOR BETI"/>
    <property type="match status" value="1"/>
</dbReference>
<proteinExistence type="predicted"/>